<comment type="subcellular location">
    <subcellularLocation>
        <location evidence="1">Cell projection</location>
        <location evidence="1">Cilium</location>
    </subcellularLocation>
    <subcellularLocation>
        <location evidence="2">Cytoplasm</location>
    </subcellularLocation>
</comment>
<evidence type="ECO:0000256" key="7">
    <source>
        <dbReference type="ARBA" id="ARBA00023273"/>
    </source>
</evidence>
<feature type="region of interest" description="Disordered" evidence="10">
    <location>
        <begin position="460"/>
        <end position="479"/>
    </location>
</feature>
<dbReference type="PANTHER" id="PTHR18849">
    <property type="entry name" value="LEUCINE RICH REPEAT PROTEIN"/>
    <property type="match status" value="1"/>
</dbReference>
<dbReference type="GO" id="GO:0005737">
    <property type="term" value="C:cytoplasm"/>
    <property type="evidence" value="ECO:0007669"/>
    <property type="project" value="UniProtKB-SubCell"/>
</dbReference>
<evidence type="ECO:0000313" key="13">
    <source>
        <dbReference type="Proteomes" id="UP000318582"/>
    </source>
</evidence>
<comment type="caution">
    <text evidence="12">The sequence shown here is derived from an EMBL/GenBank/DDBJ whole genome shotgun (WGS) entry which is preliminary data.</text>
</comment>
<evidence type="ECO:0000256" key="4">
    <source>
        <dbReference type="ARBA" id="ARBA00022614"/>
    </source>
</evidence>
<keyword evidence="13" id="KW-1185">Reference proteome</keyword>
<dbReference type="SUPFAM" id="SSF52058">
    <property type="entry name" value="L domain-like"/>
    <property type="match status" value="1"/>
</dbReference>
<gene>
    <name evidence="12" type="ORF">PhCBS80983_g02629</name>
</gene>
<dbReference type="FunFam" id="3.80.10.10:FF:000052">
    <property type="entry name" value="Leucine rich repeat containing 6"/>
    <property type="match status" value="1"/>
</dbReference>
<evidence type="ECO:0000256" key="5">
    <source>
        <dbReference type="ARBA" id="ARBA00022737"/>
    </source>
</evidence>
<dbReference type="GO" id="GO:0005929">
    <property type="term" value="C:cilium"/>
    <property type="evidence" value="ECO:0007669"/>
    <property type="project" value="UniProtKB-SubCell"/>
</dbReference>
<keyword evidence="3" id="KW-0963">Cytoplasm</keyword>
<keyword evidence="4" id="KW-0433">Leucine-rich repeat</keyword>
<dbReference type="EMBL" id="QEAQ01000028">
    <property type="protein sequence ID" value="TPX59184.1"/>
    <property type="molecule type" value="Genomic_DNA"/>
</dbReference>
<evidence type="ECO:0000256" key="1">
    <source>
        <dbReference type="ARBA" id="ARBA00004138"/>
    </source>
</evidence>
<comment type="similarity">
    <text evidence="8">Belongs to the tilB family.</text>
</comment>
<keyword evidence="9" id="KW-0175">Coiled coil</keyword>
<dbReference type="Proteomes" id="UP000318582">
    <property type="component" value="Unassembled WGS sequence"/>
</dbReference>
<dbReference type="InterPro" id="IPR032675">
    <property type="entry name" value="LRR_dom_sf"/>
</dbReference>
<feature type="domain" description="Dynein axonemal assembly factor 11-like CS" evidence="11">
    <location>
        <begin position="289"/>
        <end position="378"/>
    </location>
</feature>
<keyword evidence="7" id="KW-0966">Cell projection</keyword>
<dbReference type="InterPro" id="IPR001611">
    <property type="entry name" value="Leu-rich_rpt"/>
</dbReference>
<accession>A0A507E5P9</accession>
<dbReference type="STRING" id="109895.A0A507E5P9"/>
<dbReference type="Pfam" id="PF23602">
    <property type="entry name" value="CS_DNAAF11_C"/>
    <property type="match status" value="1"/>
</dbReference>
<feature type="compositionally biased region" description="Basic and acidic residues" evidence="10">
    <location>
        <begin position="190"/>
        <end position="205"/>
    </location>
</feature>
<keyword evidence="6" id="KW-0969">Cilium</keyword>
<keyword evidence="5" id="KW-0677">Repeat</keyword>
<dbReference type="Pfam" id="PF14580">
    <property type="entry name" value="LRR_9"/>
    <property type="match status" value="1"/>
</dbReference>
<evidence type="ECO:0000256" key="2">
    <source>
        <dbReference type="ARBA" id="ARBA00004496"/>
    </source>
</evidence>
<evidence type="ECO:0000256" key="8">
    <source>
        <dbReference type="ARBA" id="ARBA00049982"/>
    </source>
</evidence>
<feature type="coiled-coil region" evidence="9">
    <location>
        <begin position="389"/>
        <end position="416"/>
    </location>
</feature>
<dbReference type="PROSITE" id="PS51450">
    <property type="entry name" value="LRR"/>
    <property type="match status" value="2"/>
</dbReference>
<dbReference type="InterPro" id="IPR056496">
    <property type="entry name" value="CS_DNAAF11_C"/>
</dbReference>
<proteinExistence type="inferred from homology"/>
<evidence type="ECO:0000256" key="10">
    <source>
        <dbReference type="SAM" id="MobiDB-lite"/>
    </source>
</evidence>
<dbReference type="Gene3D" id="3.80.10.10">
    <property type="entry name" value="Ribonuclease Inhibitor"/>
    <property type="match status" value="1"/>
</dbReference>
<feature type="region of interest" description="Disordered" evidence="10">
    <location>
        <begin position="174"/>
        <end position="259"/>
    </location>
</feature>
<sequence length="479" mass="54408">MVQRIDKELLRKRAEHNDGDLSTLKEVTLHQYDIEKIENLDLYCRHLEILFLQNNQISKIENLHKLKELKYLQLALNNISKIENLDKCESLEKLDLTVNFVEDPLDVEHLKNNEQLRELYLLGNPCARKEGYRELVITILPQLKVLDGREITRTERLEAAQQYGEIRARFLRDQERQQHADPQQGAGEPVKAEGLESSISKEGEQQKSTNPEAKGDGAQSCGGSTEPRGLVGGENETSEEDLEEQRRRYQTEPVPHTASARLSAARDLARLKNPPAPTPPPTLAPPVLTSTTDGRILQKNQGKWSFHFTSTSSTVTLHVSLSKHLSTSLIDVHVEPTYIRILVKNKILQLVLDSPVSTDNVICERSTVSGWLAVTMLKADVDVEAGGDVEEVRRRERRVREDEERERRKIREKEKRFGVGEKEGRRVGPREAVDVRNIVAENAREKVEKRKGIVDRNYSVAPPEVPANFHDDPDVPPLC</sequence>
<dbReference type="SMART" id="SM00365">
    <property type="entry name" value="LRR_SD22"/>
    <property type="match status" value="3"/>
</dbReference>
<evidence type="ECO:0000259" key="11">
    <source>
        <dbReference type="Pfam" id="PF23602"/>
    </source>
</evidence>
<reference evidence="12 13" key="1">
    <citation type="journal article" date="2019" name="Sci. Rep.">
        <title>Comparative genomics of chytrid fungi reveal insights into the obligate biotrophic and pathogenic lifestyle of Synchytrium endobioticum.</title>
        <authorList>
            <person name="van de Vossenberg B.T.L.H."/>
            <person name="Warris S."/>
            <person name="Nguyen H.D.T."/>
            <person name="van Gent-Pelzer M.P.E."/>
            <person name="Joly D.L."/>
            <person name="van de Geest H.C."/>
            <person name="Bonants P.J.M."/>
            <person name="Smith D.S."/>
            <person name="Levesque C.A."/>
            <person name="van der Lee T.A.J."/>
        </authorList>
    </citation>
    <scope>NUCLEOTIDE SEQUENCE [LARGE SCALE GENOMIC DNA]</scope>
    <source>
        <strain evidence="12 13">CBS 809.83</strain>
    </source>
</reference>
<name>A0A507E5P9_9FUNG</name>
<evidence type="ECO:0000256" key="3">
    <source>
        <dbReference type="ARBA" id="ARBA00022490"/>
    </source>
</evidence>
<dbReference type="GO" id="GO:0036158">
    <property type="term" value="P:outer dynein arm assembly"/>
    <property type="evidence" value="ECO:0007669"/>
    <property type="project" value="TreeGrafter"/>
</dbReference>
<dbReference type="PANTHER" id="PTHR18849:SF0">
    <property type="entry name" value="CILIA- AND FLAGELLA-ASSOCIATED PROTEIN 410-RELATED"/>
    <property type="match status" value="1"/>
</dbReference>
<dbReference type="AlphaFoldDB" id="A0A507E5P9"/>
<evidence type="ECO:0000256" key="6">
    <source>
        <dbReference type="ARBA" id="ARBA00023069"/>
    </source>
</evidence>
<evidence type="ECO:0000313" key="12">
    <source>
        <dbReference type="EMBL" id="TPX59184.1"/>
    </source>
</evidence>
<organism evidence="12 13">
    <name type="scientific">Powellomyces hirtus</name>
    <dbReference type="NCBI Taxonomy" id="109895"/>
    <lineage>
        <taxon>Eukaryota</taxon>
        <taxon>Fungi</taxon>
        <taxon>Fungi incertae sedis</taxon>
        <taxon>Chytridiomycota</taxon>
        <taxon>Chytridiomycota incertae sedis</taxon>
        <taxon>Chytridiomycetes</taxon>
        <taxon>Spizellomycetales</taxon>
        <taxon>Powellomycetaceae</taxon>
        <taxon>Powellomyces</taxon>
    </lineage>
</organism>
<protein>
    <recommendedName>
        <fullName evidence="11">Dynein axonemal assembly factor 11-like CS domain-containing protein</fullName>
    </recommendedName>
</protein>
<evidence type="ECO:0000256" key="9">
    <source>
        <dbReference type="SAM" id="Coils"/>
    </source>
</evidence>